<dbReference type="GO" id="GO:0000160">
    <property type="term" value="P:phosphorelay signal transduction system"/>
    <property type="evidence" value="ECO:0007669"/>
    <property type="project" value="InterPro"/>
</dbReference>
<evidence type="ECO:0000313" key="7">
    <source>
        <dbReference type="Proteomes" id="UP000183868"/>
    </source>
</evidence>
<dbReference type="Proteomes" id="UP000183868">
    <property type="component" value="Chromosome"/>
</dbReference>
<keyword evidence="6" id="KW-1185">Reference proteome</keyword>
<keyword evidence="1 2" id="KW-0597">Phosphoprotein</keyword>
<dbReference type="Proteomes" id="UP000004671">
    <property type="component" value="Chromosome"/>
</dbReference>
<evidence type="ECO:0000259" key="3">
    <source>
        <dbReference type="PROSITE" id="PS50110"/>
    </source>
</evidence>
<dbReference type="InParanoid" id="H1XP46"/>
<dbReference type="PANTHER" id="PTHR44591">
    <property type="entry name" value="STRESS RESPONSE REGULATOR PROTEIN 1"/>
    <property type="match status" value="1"/>
</dbReference>
<evidence type="ECO:0000313" key="6">
    <source>
        <dbReference type="Proteomes" id="UP000004671"/>
    </source>
</evidence>
<accession>H1XP46</accession>
<dbReference type="AlphaFoldDB" id="H1XP46"/>
<dbReference type="OrthoDB" id="9808843at2"/>
<dbReference type="STRING" id="880073.Cabys_3689"/>
<dbReference type="PANTHER" id="PTHR44591:SF3">
    <property type="entry name" value="RESPONSE REGULATORY DOMAIN-CONTAINING PROTEIN"/>
    <property type="match status" value="1"/>
</dbReference>
<dbReference type="InterPro" id="IPR001789">
    <property type="entry name" value="Sig_transdc_resp-reg_receiver"/>
</dbReference>
<dbReference type="Gene3D" id="3.40.50.2300">
    <property type="match status" value="1"/>
</dbReference>
<reference evidence="4 7" key="2">
    <citation type="submission" date="2016-11" db="EMBL/GenBank/DDBJ databases">
        <title>Genomic analysis of Caldithrix abyssi and proposal of a novel bacterial phylum Caldithrichaeota.</title>
        <authorList>
            <person name="Kublanov I."/>
            <person name="Sigalova O."/>
            <person name="Gavrilov S."/>
            <person name="Lebedinsky A."/>
            <person name="Ivanova N."/>
            <person name="Daum C."/>
            <person name="Reddy T."/>
            <person name="Klenk H.P."/>
            <person name="Goker M."/>
            <person name="Reva O."/>
            <person name="Miroshnichenko M."/>
            <person name="Kyprides N."/>
            <person name="Woyke T."/>
            <person name="Gelfand M."/>
        </authorList>
    </citation>
    <scope>NUCLEOTIDE SEQUENCE [LARGE SCALE GENOMIC DNA]</scope>
    <source>
        <strain evidence="4 7">LF13</strain>
    </source>
</reference>
<protein>
    <submittedName>
        <fullName evidence="5">Response regulator receiver protein</fullName>
    </submittedName>
    <submittedName>
        <fullName evidence="4">Two-component system, NtrC family, response regulator PilR</fullName>
    </submittedName>
</protein>
<dbReference type="EMBL" id="CM001402">
    <property type="protein sequence ID" value="EHO41038.1"/>
    <property type="molecule type" value="Genomic_DNA"/>
</dbReference>
<sequence>MKKSALIVDDEIGLREVLTELLHIWDFEVIEAESGEQALECVANTEETFDLIFIDVNLPGLSGRELFERLQPDFPQASYILMSGFDREQNAAELPESEDYIYLKKPFRVGELKDLIDRLLTQ</sequence>
<proteinExistence type="predicted"/>
<dbReference type="SUPFAM" id="SSF52172">
    <property type="entry name" value="CheY-like"/>
    <property type="match status" value="1"/>
</dbReference>
<dbReference type="InterPro" id="IPR050595">
    <property type="entry name" value="Bact_response_regulator"/>
</dbReference>
<reference evidence="5 6" key="1">
    <citation type="submission" date="2011-09" db="EMBL/GenBank/DDBJ databases">
        <title>The permanent draft genome of Caldithrix abyssi DSM 13497.</title>
        <authorList>
            <consortium name="US DOE Joint Genome Institute (JGI-PGF)"/>
            <person name="Lucas S."/>
            <person name="Han J."/>
            <person name="Lapidus A."/>
            <person name="Bruce D."/>
            <person name="Goodwin L."/>
            <person name="Pitluck S."/>
            <person name="Peters L."/>
            <person name="Kyrpides N."/>
            <person name="Mavromatis K."/>
            <person name="Ivanova N."/>
            <person name="Mikhailova N."/>
            <person name="Chertkov O."/>
            <person name="Detter J.C."/>
            <person name="Tapia R."/>
            <person name="Han C."/>
            <person name="Land M."/>
            <person name="Hauser L."/>
            <person name="Markowitz V."/>
            <person name="Cheng J.-F."/>
            <person name="Hugenholtz P."/>
            <person name="Woyke T."/>
            <person name="Wu D."/>
            <person name="Spring S."/>
            <person name="Brambilla E."/>
            <person name="Klenk H.-P."/>
            <person name="Eisen J.A."/>
        </authorList>
    </citation>
    <scope>NUCLEOTIDE SEQUENCE [LARGE SCALE GENOMIC DNA]</scope>
    <source>
        <strain evidence="5 6">DSM 13497</strain>
    </source>
</reference>
<evidence type="ECO:0000256" key="1">
    <source>
        <dbReference type="ARBA" id="ARBA00022553"/>
    </source>
</evidence>
<dbReference type="eggNOG" id="COG0745">
    <property type="taxonomic scope" value="Bacteria"/>
</dbReference>
<dbReference type="RefSeq" id="WP_006928122.1">
    <property type="nucleotide sequence ID" value="NZ_CM001402.1"/>
</dbReference>
<dbReference type="PaxDb" id="880073-Calab_1417"/>
<dbReference type="InterPro" id="IPR011006">
    <property type="entry name" value="CheY-like_superfamily"/>
</dbReference>
<evidence type="ECO:0000313" key="5">
    <source>
        <dbReference type="EMBL" id="EHO41038.1"/>
    </source>
</evidence>
<dbReference type="SMART" id="SM00448">
    <property type="entry name" value="REC"/>
    <property type="match status" value="1"/>
</dbReference>
<feature type="domain" description="Response regulatory" evidence="3">
    <location>
        <begin position="4"/>
        <end position="120"/>
    </location>
</feature>
<evidence type="ECO:0000313" key="4">
    <source>
        <dbReference type="EMBL" id="APF20435.1"/>
    </source>
</evidence>
<gene>
    <name evidence="4" type="ORF">Cabys_3689</name>
    <name evidence="5" type="ORF">Calab_1417</name>
</gene>
<dbReference type="HOGENOM" id="CLU_000445_69_8_0"/>
<dbReference type="PROSITE" id="PS50110">
    <property type="entry name" value="RESPONSE_REGULATORY"/>
    <property type="match status" value="1"/>
</dbReference>
<name>H1XP46_CALAY</name>
<dbReference type="CDD" id="cd00156">
    <property type="entry name" value="REC"/>
    <property type="match status" value="1"/>
</dbReference>
<organism evidence="5 6">
    <name type="scientific">Caldithrix abyssi DSM 13497</name>
    <dbReference type="NCBI Taxonomy" id="880073"/>
    <lineage>
        <taxon>Bacteria</taxon>
        <taxon>Pseudomonadati</taxon>
        <taxon>Calditrichota</taxon>
        <taxon>Calditrichia</taxon>
        <taxon>Calditrichales</taxon>
        <taxon>Calditrichaceae</taxon>
        <taxon>Caldithrix</taxon>
    </lineage>
</organism>
<evidence type="ECO:0000256" key="2">
    <source>
        <dbReference type="PROSITE-ProRule" id="PRU00169"/>
    </source>
</evidence>
<dbReference type="Pfam" id="PF00072">
    <property type="entry name" value="Response_reg"/>
    <property type="match status" value="1"/>
</dbReference>
<dbReference type="EMBL" id="CP018099">
    <property type="protein sequence ID" value="APF20435.1"/>
    <property type="molecule type" value="Genomic_DNA"/>
</dbReference>
<dbReference type="KEGG" id="caby:Cabys_3689"/>
<feature type="modified residue" description="4-aspartylphosphate" evidence="2">
    <location>
        <position position="55"/>
    </location>
</feature>